<protein>
    <submittedName>
        <fullName evidence="1">11148_t:CDS:1</fullName>
    </submittedName>
</protein>
<proteinExistence type="predicted"/>
<name>A0A9N8ZVF4_9GLOM</name>
<dbReference type="AlphaFoldDB" id="A0A9N8ZVF4"/>
<comment type="caution">
    <text evidence="1">The sequence shown here is derived from an EMBL/GenBank/DDBJ whole genome shotgun (WGS) entry which is preliminary data.</text>
</comment>
<evidence type="ECO:0000313" key="2">
    <source>
        <dbReference type="Proteomes" id="UP000789396"/>
    </source>
</evidence>
<accession>A0A9N8ZVF4</accession>
<evidence type="ECO:0000313" key="1">
    <source>
        <dbReference type="EMBL" id="CAG8507955.1"/>
    </source>
</evidence>
<organism evidence="1 2">
    <name type="scientific">Racocetra fulgida</name>
    <dbReference type="NCBI Taxonomy" id="60492"/>
    <lineage>
        <taxon>Eukaryota</taxon>
        <taxon>Fungi</taxon>
        <taxon>Fungi incertae sedis</taxon>
        <taxon>Mucoromycota</taxon>
        <taxon>Glomeromycotina</taxon>
        <taxon>Glomeromycetes</taxon>
        <taxon>Diversisporales</taxon>
        <taxon>Gigasporaceae</taxon>
        <taxon>Racocetra</taxon>
    </lineage>
</organism>
<sequence>MDLTISESLNESFEVTSLDKSADITISEDKNFEITSLDKNHFINNNWNL</sequence>
<reference evidence="1" key="1">
    <citation type="submission" date="2021-06" db="EMBL/GenBank/DDBJ databases">
        <authorList>
            <person name="Kallberg Y."/>
            <person name="Tangrot J."/>
            <person name="Rosling A."/>
        </authorList>
    </citation>
    <scope>NUCLEOTIDE SEQUENCE</scope>
    <source>
        <strain evidence="1">IN212</strain>
    </source>
</reference>
<dbReference type="Proteomes" id="UP000789396">
    <property type="component" value="Unassembled WGS sequence"/>
</dbReference>
<keyword evidence="2" id="KW-1185">Reference proteome</keyword>
<dbReference type="EMBL" id="CAJVPZ010002191">
    <property type="protein sequence ID" value="CAG8507955.1"/>
    <property type="molecule type" value="Genomic_DNA"/>
</dbReference>
<gene>
    <name evidence="1" type="ORF">RFULGI_LOCUS2756</name>
</gene>